<dbReference type="InterPro" id="IPR005654">
    <property type="entry name" value="ATPase_AFG1-like"/>
</dbReference>
<dbReference type="Proteomes" id="UP000198654">
    <property type="component" value="Unassembled WGS sequence"/>
</dbReference>
<keyword evidence="1 3" id="KW-0547">Nucleotide-binding</keyword>
<dbReference type="GO" id="GO:0005737">
    <property type="term" value="C:cytoplasm"/>
    <property type="evidence" value="ECO:0007669"/>
    <property type="project" value="UniProtKB-SubCell"/>
</dbReference>
<feature type="binding site" evidence="3">
    <location>
        <begin position="100"/>
        <end position="107"/>
    </location>
    <ligand>
        <name>ATP</name>
        <dbReference type="ChEBI" id="CHEBI:30616"/>
    </ligand>
</feature>
<dbReference type="InterPro" id="IPR027417">
    <property type="entry name" value="P-loop_NTPase"/>
</dbReference>
<dbReference type="GO" id="GO:0005524">
    <property type="term" value="F:ATP binding"/>
    <property type="evidence" value="ECO:0007669"/>
    <property type="project" value="UniProtKB-UniRule"/>
</dbReference>
<dbReference type="PANTHER" id="PTHR12169:SF6">
    <property type="entry name" value="AFG1-LIKE ATPASE"/>
    <property type="match status" value="1"/>
</dbReference>
<dbReference type="AlphaFoldDB" id="A0A1G9LAZ2"/>
<dbReference type="Pfam" id="PF03969">
    <property type="entry name" value="AFG1_ATPase"/>
    <property type="match status" value="1"/>
</dbReference>
<keyword evidence="3" id="KW-0131">Cell cycle</keyword>
<dbReference type="GO" id="GO:0051301">
    <property type="term" value="P:cell division"/>
    <property type="evidence" value="ECO:0007669"/>
    <property type="project" value="UniProtKB-UniRule"/>
</dbReference>
<sequence length="396" mass="45083">MCATTTSSLQSSDAHRSGTPMARYRADLAREGFQYDSAQERAVEHLQRLYDELLDTSRKSLATTFADKGLKYRVASLFNRKAAGMPEPVEPTVMGLYFWGGVGRGKTYLVDTFYESLPFPDKMRTHFHRFMQRVHTELGHYKGEKNPLTLIAGKFASEARVICFDEFFVKDITDAMILANLLEALFAKGVVLVTTSNIVPDDLYKDGLQRARFLPAIDLLKRHCDVVNVDSGIDYRLRALERAEIFHSPLDDRAATELARSFREIAGAEGEDDAPIEINHRVLTSRRLHEDVVWFDFAVLCDGPRSQNDYIELAREFHTVLVSDVPRMGRGSEDQARRFINMVDEFYDRGVKLLMSAEAPAEQLYSEGSLTFEFARTLSRLQEMQSREYLALAHKP</sequence>
<comment type="similarity">
    <text evidence="3">Belongs to the AFG1 ATPase family. ZapE subfamily.</text>
</comment>
<keyword evidence="5" id="KW-1185">Reference proteome</keyword>
<accession>A0A1G9LAZ2</accession>
<dbReference type="PANTHER" id="PTHR12169">
    <property type="entry name" value="ATPASE N2B"/>
    <property type="match status" value="1"/>
</dbReference>
<evidence type="ECO:0000313" key="4">
    <source>
        <dbReference type="EMBL" id="SDL59130.1"/>
    </source>
</evidence>
<keyword evidence="3 4" id="KW-0132">Cell division</keyword>
<comment type="subunit">
    <text evidence="3">Interacts with FtsZ.</text>
</comment>
<protein>
    <recommendedName>
        <fullName evidence="3">Cell division protein ZapE</fullName>
    </recommendedName>
    <alternativeName>
        <fullName evidence="3">Z ring-associated protein ZapE</fullName>
    </alternativeName>
</protein>
<organism evidence="4 5">
    <name type="scientific">Modicisalibacter muralis</name>
    <dbReference type="NCBI Taxonomy" id="119000"/>
    <lineage>
        <taxon>Bacteria</taxon>
        <taxon>Pseudomonadati</taxon>
        <taxon>Pseudomonadota</taxon>
        <taxon>Gammaproteobacteria</taxon>
        <taxon>Oceanospirillales</taxon>
        <taxon>Halomonadaceae</taxon>
        <taxon>Modicisalibacter</taxon>
    </lineage>
</organism>
<keyword evidence="2 3" id="KW-0067">ATP-binding</keyword>
<gene>
    <name evidence="3" type="primary">zapE</name>
    <name evidence="4" type="ORF">SAMN05661010_02017</name>
</gene>
<dbReference type="GO" id="GO:0016887">
    <property type="term" value="F:ATP hydrolysis activity"/>
    <property type="evidence" value="ECO:0007669"/>
    <property type="project" value="UniProtKB-UniRule"/>
</dbReference>
<dbReference type="OrthoDB" id="9774491at2"/>
<dbReference type="Gene3D" id="3.40.50.300">
    <property type="entry name" value="P-loop containing nucleotide triphosphate hydrolases"/>
    <property type="match status" value="1"/>
</dbReference>
<dbReference type="EMBL" id="FNGI01000005">
    <property type="protein sequence ID" value="SDL59130.1"/>
    <property type="molecule type" value="Genomic_DNA"/>
</dbReference>
<evidence type="ECO:0000313" key="5">
    <source>
        <dbReference type="Proteomes" id="UP000198654"/>
    </source>
</evidence>
<proteinExistence type="inferred from homology"/>
<comment type="subcellular location">
    <subcellularLocation>
        <location evidence="3">Cytoplasm</location>
    </subcellularLocation>
</comment>
<evidence type="ECO:0000256" key="1">
    <source>
        <dbReference type="ARBA" id="ARBA00022741"/>
    </source>
</evidence>
<comment type="function">
    <text evidence="3">Reduces the stability of FtsZ polymers in the presence of ATP.</text>
</comment>
<evidence type="ECO:0000256" key="3">
    <source>
        <dbReference type="HAMAP-Rule" id="MF_01919"/>
    </source>
</evidence>
<dbReference type="HAMAP" id="MF_01919">
    <property type="entry name" value="ZapE"/>
    <property type="match status" value="1"/>
</dbReference>
<keyword evidence="3" id="KW-0963">Cytoplasm</keyword>
<dbReference type="STRING" id="119000.SAMN05661010_02017"/>
<reference evidence="4 5" key="1">
    <citation type="submission" date="2016-10" db="EMBL/GenBank/DDBJ databases">
        <authorList>
            <person name="de Groot N.N."/>
        </authorList>
    </citation>
    <scope>NUCLEOTIDE SEQUENCE [LARGE SCALE GENOMIC DNA]</scope>
    <source>
        <strain evidence="4 5">DSM 14789</strain>
    </source>
</reference>
<dbReference type="GO" id="GO:0032153">
    <property type="term" value="C:cell division site"/>
    <property type="evidence" value="ECO:0007669"/>
    <property type="project" value="TreeGrafter"/>
</dbReference>
<dbReference type="InterPro" id="IPR030870">
    <property type="entry name" value="ZapE"/>
</dbReference>
<keyword evidence="3" id="KW-0378">Hydrolase</keyword>
<name>A0A1G9LAZ2_9GAMM</name>
<dbReference type="SUPFAM" id="SSF52540">
    <property type="entry name" value="P-loop containing nucleoside triphosphate hydrolases"/>
    <property type="match status" value="1"/>
</dbReference>
<evidence type="ECO:0000256" key="2">
    <source>
        <dbReference type="ARBA" id="ARBA00022840"/>
    </source>
</evidence>
<dbReference type="NCBIfam" id="NF040713">
    <property type="entry name" value="ZapE"/>
    <property type="match status" value="1"/>
</dbReference>